<keyword evidence="2 5" id="KW-0560">Oxidoreductase</keyword>
<proteinExistence type="inferred from homology"/>
<dbReference type="PANTHER" id="PTHR44196">
    <property type="entry name" value="DEHYDROGENASE/REDUCTASE SDR FAMILY MEMBER 7B"/>
    <property type="match status" value="1"/>
</dbReference>
<dbReference type="PRINTS" id="PR00080">
    <property type="entry name" value="SDRFAMILY"/>
</dbReference>
<evidence type="ECO:0000313" key="6">
    <source>
        <dbReference type="Proteomes" id="UP001611415"/>
    </source>
</evidence>
<evidence type="ECO:0000313" key="5">
    <source>
        <dbReference type="EMBL" id="MFI2478879.1"/>
    </source>
</evidence>
<dbReference type="PROSITE" id="PS00061">
    <property type="entry name" value="ADH_SHORT"/>
    <property type="match status" value="1"/>
</dbReference>
<dbReference type="Gene3D" id="3.40.50.720">
    <property type="entry name" value="NAD(P)-binding Rossmann-like Domain"/>
    <property type="match status" value="1"/>
</dbReference>
<dbReference type="InterPro" id="IPR036291">
    <property type="entry name" value="NAD(P)-bd_dom_sf"/>
</dbReference>
<dbReference type="Proteomes" id="UP001611415">
    <property type="component" value="Unassembled WGS sequence"/>
</dbReference>
<comment type="caution">
    <text evidence="5">The sequence shown here is derived from an EMBL/GenBank/DDBJ whole genome shotgun (WGS) entry which is preliminary data.</text>
</comment>
<dbReference type="RefSeq" id="WP_397096605.1">
    <property type="nucleotide sequence ID" value="NZ_JBIRYO010000085.1"/>
</dbReference>
<feature type="domain" description="Ketoreductase" evidence="4">
    <location>
        <begin position="11"/>
        <end position="187"/>
    </location>
</feature>
<comment type="similarity">
    <text evidence="1 3">Belongs to the short-chain dehydrogenases/reductases (SDR) family.</text>
</comment>
<evidence type="ECO:0000259" key="4">
    <source>
        <dbReference type="SMART" id="SM00822"/>
    </source>
</evidence>
<dbReference type="EMBL" id="JBIRYO010000085">
    <property type="protein sequence ID" value="MFI2478879.1"/>
    <property type="molecule type" value="Genomic_DNA"/>
</dbReference>
<evidence type="ECO:0000256" key="3">
    <source>
        <dbReference type="RuleBase" id="RU000363"/>
    </source>
</evidence>
<sequence>MTLDKFQFDGAHAVLTGAASGMGEQVALKLAALGTHLVLIDRDADRLANVASIIVGRHPSLSVHTEVADLADISNIDHLVSRILADSPTVNLLINNAGVALGGSFAEVSPAEFDWVMEINFRAPVALCRGLLPALRRSPGSHIVNVSSVFGLIGPPGQSAYASSKYALRGFSDVLRHELAAEDIGVTTVHPGGVRTRIAESARVATSVTAEGRTHKSSVAQNLNFPADKAAALILDGVQHRRARVLIAYTSTVPDIVARIFPTKYWAILQALQRR</sequence>
<feature type="non-terminal residue" evidence="5">
    <location>
        <position position="275"/>
    </location>
</feature>
<keyword evidence="6" id="KW-1185">Reference proteome</keyword>
<evidence type="ECO:0000256" key="1">
    <source>
        <dbReference type="ARBA" id="ARBA00006484"/>
    </source>
</evidence>
<accession>A0ABW7XCM2</accession>
<reference evidence="5 6" key="1">
    <citation type="submission" date="2024-10" db="EMBL/GenBank/DDBJ databases">
        <title>The Natural Products Discovery Center: Release of the First 8490 Sequenced Strains for Exploring Actinobacteria Biosynthetic Diversity.</title>
        <authorList>
            <person name="Kalkreuter E."/>
            <person name="Kautsar S.A."/>
            <person name="Yang D."/>
            <person name="Bader C.D."/>
            <person name="Teijaro C.N."/>
            <person name="Fluegel L."/>
            <person name="Davis C.M."/>
            <person name="Simpson J.R."/>
            <person name="Lauterbach L."/>
            <person name="Steele A.D."/>
            <person name="Gui C."/>
            <person name="Meng S."/>
            <person name="Li G."/>
            <person name="Viehrig K."/>
            <person name="Ye F."/>
            <person name="Su P."/>
            <person name="Kiefer A.F."/>
            <person name="Nichols A."/>
            <person name="Cepeda A.J."/>
            <person name="Yan W."/>
            <person name="Fan B."/>
            <person name="Jiang Y."/>
            <person name="Adhikari A."/>
            <person name="Zheng C.-J."/>
            <person name="Schuster L."/>
            <person name="Cowan T.M."/>
            <person name="Smanski M.J."/>
            <person name="Chevrette M.G."/>
            <person name="De Carvalho L.P.S."/>
            <person name="Shen B."/>
        </authorList>
    </citation>
    <scope>NUCLEOTIDE SEQUENCE [LARGE SCALE GENOMIC DNA]</scope>
    <source>
        <strain evidence="5 6">NPDC019275</strain>
    </source>
</reference>
<dbReference type="PRINTS" id="PR00081">
    <property type="entry name" value="GDHRDH"/>
</dbReference>
<dbReference type="InterPro" id="IPR002347">
    <property type="entry name" value="SDR_fam"/>
</dbReference>
<dbReference type="EC" id="1.-.-.-" evidence="5"/>
<protein>
    <submittedName>
        <fullName evidence="5">SDR family NAD(P)-dependent oxidoreductase</fullName>
        <ecNumber evidence="5">1.-.-.-</ecNumber>
    </submittedName>
</protein>
<evidence type="ECO:0000256" key="2">
    <source>
        <dbReference type="ARBA" id="ARBA00023002"/>
    </source>
</evidence>
<dbReference type="PANTHER" id="PTHR44196:SF1">
    <property type="entry name" value="DEHYDROGENASE_REDUCTASE SDR FAMILY MEMBER 7B"/>
    <property type="match status" value="1"/>
</dbReference>
<gene>
    <name evidence="5" type="ORF">ACH49W_36640</name>
</gene>
<dbReference type="SUPFAM" id="SSF51735">
    <property type="entry name" value="NAD(P)-binding Rossmann-fold domains"/>
    <property type="match status" value="1"/>
</dbReference>
<dbReference type="Pfam" id="PF00106">
    <property type="entry name" value="adh_short"/>
    <property type="match status" value="1"/>
</dbReference>
<dbReference type="GO" id="GO:0016491">
    <property type="term" value="F:oxidoreductase activity"/>
    <property type="evidence" value="ECO:0007669"/>
    <property type="project" value="UniProtKB-KW"/>
</dbReference>
<dbReference type="SMART" id="SM00822">
    <property type="entry name" value="PKS_KR"/>
    <property type="match status" value="1"/>
</dbReference>
<dbReference type="InterPro" id="IPR020904">
    <property type="entry name" value="Sc_DH/Rdtase_CS"/>
</dbReference>
<organism evidence="5 6">
    <name type="scientific">Nocardia xishanensis</name>
    <dbReference type="NCBI Taxonomy" id="238964"/>
    <lineage>
        <taxon>Bacteria</taxon>
        <taxon>Bacillati</taxon>
        <taxon>Actinomycetota</taxon>
        <taxon>Actinomycetes</taxon>
        <taxon>Mycobacteriales</taxon>
        <taxon>Nocardiaceae</taxon>
        <taxon>Nocardia</taxon>
    </lineage>
</organism>
<dbReference type="InterPro" id="IPR057326">
    <property type="entry name" value="KR_dom"/>
</dbReference>
<name>A0ABW7XCM2_9NOCA</name>